<comment type="subcellular location">
    <subcellularLocation>
        <location evidence="1">Cell envelope</location>
    </subcellularLocation>
</comment>
<dbReference type="InterPro" id="IPR036249">
    <property type="entry name" value="Thioredoxin-like_sf"/>
</dbReference>
<dbReference type="Pfam" id="PF00578">
    <property type="entry name" value="AhpC-TSA"/>
    <property type="match status" value="1"/>
</dbReference>
<keyword evidence="4" id="KW-0676">Redox-active center</keyword>
<organism evidence="7 8">
    <name type="scientific">Persicobacter psychrovividus</name>
    <dbReference type="NCBI Taxonomy" id="387638"/>
    <lineage>
        <taxon>Bacteria</taxon>
        <taxon>Pseudomonadati</taxon>
        <taxon>Bacteroidota</taxon>
        <taxon>Cytophagia</taxon>
        <taxon>Cytophagales</taxon>
        <taxon>Persicobacteraceae</taxon>
        <taxon>Persicobacter</taxon>
    </lineage>
</organism>
<dbReference type="PROSITE" id="PS51257">
    <property type="entry name" value="PROKAR_LIPOPROTEIN"/>
    <property type="match status" value="1"/>
</dbReference>
<dbReference type="PROSITE" id="PS51352">
    <property type="entry name" value="THIOREDOXIN_2"/>
    <property type="match status" value="1"/>
</dbReference>
<dbReference type="Gene3D" id="3.40.30.10">
    <property type="entry name" value="Glutaredoxin"/>
    <property type="match status" value="1"/>
</dbReference>
<evidence type="ECO:0000313" key="8">
    <source>
        <dbReference type="Proteomes" id="UP001354989"/>
    </source>
</evidence>
<evidence type="ECO:0000256" key="5">
    <source>
        <dbReference type="SAM" id="Coils"/>
    </source>
</evidence>
<protein>
    <submittedName>
        <fullName evidence="7">Thiol:disulfide interchange protein</fullName>
    </submittedName>
</protein>
<evidence type="ECO:0000313" key="7">
    <source>
        <dbReference type="EMBL" id="BDD00410.1"/>
    </source>
</evidence>
<name>A0ABM7VHF9_9BACT</name>
<dbReference type="PANTHER" id="PTHR42852:SF6">
    <property type="entry name" value="THIOL:DISULFIDE INTERCHANGE PROTEIN DSBE"/>
    <property type="match status" value="1"/>
</dbReference>
<dbReference type="SUPFAM" id="SSF52833">
    <property type="entry name" value="Thioredoxin-like"/>
    <property type="match status" value="1"/>
</dbReference>
<evidence type="ECO:0000256" key="3">
    <source>
        <dbReference type="ARBA" id="ARBA00023157"/>
    </source>
</evidence>
<feature type="domain" description="Thioredoxin" evidence="6">
    <location>
        <begin position="249"/>
        <end position="389"/>
    </location>
</feature>
<feature type="coiled-coil region" evidence="5">
    <location>
        <begin position="165"/>
        <end position="192"/>
    </location>
</feature>
<keyword evidence="2" id="KW-0201">Cytochrome c-type biogenesis</keyword>
<dbReference type="Proteomes" id="UP001354989">
    <property type="component" value="Chromosome"/>
</dbReference>
<keyword evidence="8" id="KW-1185">Reference proteome</keyword>
<gene>
    <name evidence="7" type="ORF">PEPS_26900</name>
</gene>
<dbReference type="InterPro" id="IPR000866">
    <property type="entry name" value="AhpC/TSA"/>
</dbReference>
<accession>A0ABM7VHF9</accession>
<dbReference type="InterPro" id="IPR017937">
    <property type="entry name" value="Thioredoxin_CS"/>
</dbReference>
<keyword evidence="3" id="KW-1015">Disulfide bond</keyword>
<dbReference type="PANTHER" id="PTHR42852">
    <property type="entry name" value="THIOL:DISULFIDE INTERCHANGE PROTEIN DSBE"/>
    <property type="match status" value="1"/>
</dbReference>
<reference evidence="7 8" key="1">
    <citation type="submission" date="2021-12" db="EMBL/GenBank/DDBJ databases">
        <title>Genome sequencing of bacteria with rrn-lacking chromosome and rrn-plasmid.</title>
        <authorList>
            <person name="Anda M."/>
            <person name="Iwasaki W."/>
        </authorList>
    </citation>
    <scope>NUCLEOTIDE SEQUENCE [LARGE SCALE GENOMIC DNA]</scope>
    <source>
        <strain evidence="7 8">NBRC 101262</strain>
    </source>
</reference>
<keyword evidence="5" id="KW-0175">Coiled coil</keyword>
<evidence type="ECO:0000259" key="6">
    <source>
        <dbReference type="PROSITE" id="PS51352"/>
    </source>
</evidence>
<dbReference type="EMBL" id="AP025292">
    <property type="protein sequence ID" value="BDD00410.1"/>
    <property type="molecule type" value="Genomic_DNA"/>
</dbReference>
<evidence type="ECO:0000256" key="1">
    <source>
        <dbReference type="ARBA" id="ARBA00004196"/>
    </source>
</evidence>
<dbReference type="InterPro" id="IPR050553">
    <property type="entry name" value="Thioredoxin_ResA/DsbE_sf"/>
</dbReference>
<evidence type="ECO:0000256" key="4">
    <source>
        <dbReference type="ARBA" id="ARBA00023284"/>
    </source>
</evidence>
<dbReference type="PROSITE" id="PS00194">
    <property type="entry name" value="THIOREDOXIN_1"/>
    <property type="match status" value="1"/>
</dbReference>
<dbReference type="CDD" id="cd02966">
    <property type="entry name" value="TlpA_like_family"/>
    <property type="match status" value="1"/>
</dbReference>
<proteinExistence type="predicted"/>
<dbReference type="RefSeq" id="WP_338397311.1">
    <property type="nucleotide sequence ID" value="NZ_AP025292.1"/>
</dbReference>
<sequence>MGIKKWAPFLGLGMMAFACNNADNATTVLQGKLTGEKVENVDSVYLLKRGESSYIREAASAVKDGAFAIKEANLANGSYYIQAPTDGTFGTRKPTVMMFYKKGDVVTADINLDAFADAKITGNEGSEQAVYSAFQNGEEEFQTKMRAMGEEYRRISSEAKDGKLTAEQEAQLKKIETDYEALNKQYSDYTMSFIKEHNTSIVSADLLAQQAPGLKTEQLKSGLDLLQGAATETEVYQRMTERYNTLNATAEGQPVLNFTMQTPEGKEFSTEALQGKVFMIDFWASWCGPCRKENPNVVKMYNEYHKQGFEIVGVSLDNKKENWEKAITKDKLTWHHVSDLKGWKNEVAQKYGINSIPATVLVDASGKIVARNLRGEELEAKVKELMAAK</sequence>
<dbReference type="InterPro" id="IPR013766">
    <property type="entry name" value="Thioredoxin_domain"/>
</dbReference>
<evidence type="ECO:0000256" key="2">
    <source>
        <dbReference type="ARBA" id="ARBA00022748"/>
    </source>
</evidence>